<proteinExistence type="predicted"/>
<keyword evidence="2" id="KW-1185">Reference proteome</keyword>
<dbReference type="RefSeq" id="WP_283712997.1">
    <property type="nucleotide sequence ID" value="NZ_JASJEW010000002.1"/>
</dbReference>
<evidence type="ECO:0008006" key="3">
    <source>
        <dbReference type="Google" id="ProtNLM"/>
    </source>
</evidence>
<evidence type="ECO:0000313" key="2">
    <source>
        <dbReference type="Proteomes" id="UP001431693"/>
    </source>
</evidence>
<protein>
    <recommendedName>
        <fullName evidence="3">Transcription factor zinc-finger domain-containing protein</fullName>
    </recommendedName>
</protein>
<dbReference type="Proteomes" id="UP001431693">
    <property type="component" value="Unassembled WGS sequence"/>
</dbReference>
<gene>
    <name evidence="1" type="ORF">QJ043_07275</name>
</gene>
<name>A0ABT6ZLF3_9ACTN</name>
<organism evidence="1 2">
    <name type="scientific">Kribbibacterium absianum</name>
    <dbReference type="NCBI Taxonomy" id="3044210"/>
    <lineage>
        <taxon>Bacteria</taxon>
        <taxon>Bacillati</taxon>
        <taxon>Actinomycetota</taxon>
        <taxon>Coriobacteriia</taxon>
        <taxon>Coriobacteriales</taxon>
        <taxon>Kribbibacteriaceae</taxon>
        <taxon>Kribbibacterium</taxon>
    </lineage>
</organism>
<comment type="caution">
    <text evidence="1">The sequence shown here is derived from an EMBL/GenBank/DDBJ whole genome shotgun (WGS) entry which is preliminary data.</text>
</comment>
<evidence type="ECO:0000313" key="1">
    <source>
        <dbReference type="EMBL" id="MDJ1129876.1"/>
    </source>
</evidence>
<accession>A0ABT6ZLF3</accession>
<dbReference type="EMBL" id="JASJEX010000003">
    <property type="protein sequence ID" value="MDJ1129876.1"/>
    <property type="molecule type" value="Genomic_DNA"/>
</dbReference>
<reference evidence="1" key="1">
    <citation type="submission" date="2023-05" db="EMBL/GenBank/DDBJ databases">
        <title>[olsenella] sp. nov., isolated from a pig farm feces dump.</title>
        <authorList>
            <person name="Chang Y.-H."/>
        </authorList>
    </citation>
    <scope>NUCLEOTIDE SEQUENCE</scope>
    <source>
        <strain evidence="1">YH-ols2217</strain>
    </source>
</reference>
<sequence>MTPYFERRSREKRLCPESHEAHLQVRPTLDPNVAYDRCPACGYLHTVEAPEGCRVAEPKPRFRMV</sequence>